<reference evidence="2" key="1">
    <citation type="submission" date="2019-09" db="EMBL/GenBank/DDBJ databases">
        <title>Draft genome information of white flower Hibiscus syriacus.</title>
        <authorList>
            <person name="Kim Y.-M."/>
        </authorList>
    </citation>
    <scope>NUCLEOTIDE SEQUENCE [LARGE SCALE GENOMIC DNA]</scope>
    <source>
        <strain evidence="2">YM2019G1</strain>
    </source>
</reference>
<evidence type="ECO:0000259" key="1">
    <source>
        <dbReference type="Pfam" id="PF25821"/>
    </source>
</evidence>
<dbReference type="Pfam" id="PF25821">
    <property type="entry name" value="DUF7950"/>
    <property type="match status" value="1"/>
</dbReference>
<dbReference type="InterPro" id="IPR057710">
    <property type="entry name" value="DUF7950"/>
</dbReference>
<sequence length="334" mass="37150">MYAASRGSTTCTHLLPNTWTALTKDTFAAAIIASPPVKPLPFGGKNANETRRGVVSIFSISLRREMEAGDAWPIAPKPVDGDPVSGDATFGNKNSGVTSERVKRKYVSVCEKNTKRRRRKEDGRRALIMTDQRFLIVVSPDGSSIAVLEVGGKSCGRSRSDKVSDQTVALMMTPPGRALRSRRAGVVATEKAEGDGSFNNQNGRVLDLNFNNRWIDIVEEPDRTVLMNQRRKATAVEMESWVTVECVTDGCMKMLMAVGKRMKRRAAIPTTEITVRLVLKQEMPRFCTAFSCKVRLQYMWNKEKLSRTLPCDVWKMDGGFAWRLDVVAALSLVR</sequence>
<dbReference type="PANTHER" id="PTHR33595">
    <property type="entry name" value="VON WILLEBRAND FACTOR A DOMAIN PROTEIN"/>
    <property type="match status" value="1"/>
</dbReference>
<proteinExistence type="predicted"/>
<dbReference type="Proteomes" id="UP000436088">
    <property type="component" value="Unassembled WGS sequence"/>
</dbReference>
<dbReference type="AlphaFoldDB" id="A0A6A3ATP8"/>
<dbReference type="EMBL" id="VEPZ02000971">
    <property type="protein sequence ID" value="KAE8706279.1"/>
    <property type="molecule type" value="Genomic_DNA"/>
</dbReference>
<protein>
    <recommendedName>
        <fullName evidence="1">DUF7950 domain-containing protein</fullName>
    </recommendedName>
</protein>
<keyword evidence="3" id="KW-1185">Reference proteome</keyword>
<evidence type="ECO:0000313" key="2">
    <source>
        <dbReference type="EMBL" id="KAE8706279.1"/>
    </source>
</evidence>
<accession>A0A6A3ATP8</accession>
<dbReference type="PANTHER" id="PTHR33595:SF10">
    <property type="match status" value="1"/>
</dbReference>
<evidence type="ECO:0000313" key="3">
    <source>
        <dbReference type="Proteomes" id="UP000436088"/>
    </source>
</evidence>
<feature type="domain" description="DUF7950" evidence="1">
    <location>
        <begin position="262"/>
        <end position="331"/>
    </location>
</feature>
<organism evidence="2 3">
    <name type="scientific">Hibiscus syriacus</name>
    <name type="common">Rose of Sharon</name>
    <dbReference type="NCBI Taxonomy" id="106335"/>
    <lineage>
        <taxon>Eukaryota</taxon>
        <taxon>Viridiplantae</taxon>
        <taxon>Streptophyta</taxon>
        <taxon>Embryophyta</taxon>
        <taxon>Tracheophyta</taxon>
        <taxon>Spermatophyta</taxon>
        <taxon>Magnoliopsida</taxon>
        <taxon>eudicotyledons</taxon>
        <taxon>Gunneridae</taxon>
        <taxon>Pentapetalae</taxon>
        <taxon>rosids</taxon>
        <taxon>malvids</taxon>
        <taxon>Malvales</taxon>
        <taxon>Malvaceae</taxon>
        <taxon>Malvoideae</taxon>
        <taxon>Hibiscus</taxon>
    </lineage>
</organism>
<name>A0A6A3ATP8_HIBSY</name>
<gene>
    <name evidence="2" type="ORF">F3Y22_tig00110402pilonHSYRG00078</name>
</gene>
<comment type="caution">
    <text evidence="2">The sequence shown here is derived from an EMBL/GenBank/DDBJ whole genome shotgun (WGS) entry which is preliminary data.</text>
</comment>